<organism evidence="1 2">
    <name type="scientific">Cichorium intybus</name>
    <name type="common">Chicory</name>
    <dbReference type="NCBI Taxonomy" id="13427"/>
    <lineage>
        <taxon>Eukaryota</taxon>
        <taxon>Viridiplantae</taxon>
        <taxon>Streptophyta</taxon>
        <taxon>Embryophyta</taxon>
        <taxon>Tracheophyta</taxon>
        <taxon>Spermatophyta</taxon>
        <taxon>Magnoliopsida</taxon>
        <taxon>eudicotyledons</taxon>
        <taxon>Gunneridae</taxon>
        <taxon>Pentapetalae</taxon>
        <taxon>asterids</taxon>
        <taxon>campanulids</taxon>
        <taxon>Asterales</taxon>
        <taxon>Asteraceae</taxon>
        <taxon>Cichorioideae</taxon>
        <taxon>Cichorieae</taxon>
        <taxon>Cichoriinae</taxon>
        <taxon>Cichorium</taxon>
    </lineage>
</organism>
<proteinExistence type="predicted"/>
<reference evidence="1 2" key="2">
    <citation type="journal article" date="2022" name="Mol. Ecol. Resour.">
        <title>The genomes of chicory, endive, great burdock and yacon provide insights into Asteraceae paleo-polyploidization history and plant inulin production.</title>
        <authorList>
            <person name="Fan W."/>
            <person name="Wang S."/>
            <person name="Wang H."/>
            <person name="Wang A."/>
            <person name="Jiang F."/>
            <person name="Liu H."/>
            <person name="Zhao H."/>
            <person name="Xu D."/>
            <person name="Zhang Y."/>
        </authorList>
    </citation>
    <scope>NUCLEOTIDE SEQUENCE [LARGE SCALE GENOMIC DNA]</scope>
    <source>
        <strain evidence="2">cv. Punajuju</strain>
        <tissue evidence="1">Leaves</tissue>
    </source>
</reference>
<comment type="caution">
    <text evidence="1">The sequence shown here is derived from an EMBL/GenBank/DDBJ whole genome shotgun (WGS) entry which is preliminary data.</text>
</comment>
<accession>A0ACB9BLX2</accession>
<sequence>MVFFFELDLDCDMAKGMLRMQLAVRVSSRPKLLTIAAAYTEDANRALTAMPASRHELHRRNPTRLTLQEDSSAVVGPDLLTQSNNAHVDVISMNSVAVVRQMETICQMEIEERWPWKSERK</sequence>
<evidence type="ECO:0000313" key="2">
    <source>
        <dbReference type="Proteomes" id="UP001055811"/>
    </source>
</evidence>
<dbReference type="Proteomes" id="UP001055811">
    <property type="component" value="Linkage Group LG06"/>
</dbReference>
<reference evidence="2" key="1">
    <citation type="journal article" date="2022" name="Mol. Ecol. Resour.">
        <title>The genomes of chicory, endive, great burdock and yacon provide insights into Asteraceae palaeo-polyploidization history and plant inulin production.</title>
        <authorList>
            <person name="Fan W."/>
            <person name="Wang S."/>
            <person name="Wang H."/>
            <person name="Wang A."/>
            <person name="Jiang F."/>
            <person name="Liu H."/>
            <person name="Zhao H."/>
            <person name="Xu D."/>
            <person name="Zhang Y."/>
        </authorList>
    </citation>
    <scope>NUCLEOTIDE SEQUENCE [LARGE SCALE GENOMIC DNA]</scope>
    <source>
        <strain evidence="2">cv. Punajuju</strain>
    </source>
</reference>
<dbReference type="EMBL" id="CM042014">
    <property type="protein sequence ID" value="KAI3723019.1"/>
    <property type="molecule type" value="Genomic_DNA"/>
</dbReference>
<protein>
    <submittedName>
        <fullName evidence="1">Uncharacterized protein</fullName>
    </submittedName>
</protein>
<name>A0ACB9BLX2_CICIN</name>
<evidence type="ECO:0000313" key="1">
    <source>
        <dbReference type="EMBL" id="KAI3723019.1"/>
    </source>
</evidence>
<keyword evidence="2" id="KW-1185">Reference proteome</keyword>
<gene>
    <name evidence="1" type="ORF">L2E82_34303</name>
</gene>